<protein>
    <recommendedName>
        <fullName evidence="7">Zn(2)-C6 fungal-type domain-containing protein</fullName>
    </recommendedName>
</protein>
<evidence type="ECO:0000256" key="2">
    <source>
        <dbReference type="ARBA" id="ARBA00022723"/>
    </source>
</evidence>
<dbReference type="EMBL" id="CP090164">
    <property type="protein sequence ID" value="UJO13534.1"/>
    <property type="molecule type" value="Genomic_DNA"/>
</dbReference>
<feature type="region of interest" description="Disordered" evidence="6">
    <location>
        <begin position="96"/>
        <end position="127"/>
    </location>
</feature>
<dbReference type="PANTHER" id="PTHR47338">
    <property type="entry name" value="ZN(II)2CYS6 TRANSCRIPTION FACTOR (EUROFUNG)-RELATED"/>
    <property type="match status" value="1"/>
</dbReference>
<accession>A0A9Q8L9Z3</accession>
<dbReference type="GO" id="GO:0000981">
    <property type="term" value="F:DNA-binding transcription factor activity, RNA polymerase II-specific"/>
    <property type="evidence" value="ECO:0007669"/>
    <property type="project" value="InterPro"/>
</dbReference>
<dbReference type="PROSITE" id="PS00463">
    <property type="entry name" value="ZN2_CY6_FUNGAL_1"/>
    <property type="match status" value="1"/>
</dbReference>
<dbReference type="GO" id="GO:0008270">
    <property type="term" value="F:zinc ion binding"/>
    <property type="evidence" value="ECO:0007669"/>
    <property type="project" value="InterPro"/>
</dbReference>
<dbReference type="Pfam" id="PF00172">
    <property type="entry name" value="Zn_clus"/>
    <property type="match status" value="1"/>
</dbReference>
<dbReference type="CDD" id="cd12148">
    <property type="entry name" value="fungal_TF_MHR"/>
    <property type="match status" value="1"/>
</dbReference>
<dbReference type="InterPro" id="IPR050815">
    <property type="entry name" value="TF_fung"/>
</dbReference>
<dbReference type="GO" id="GO:0003677">
    <property type="term" value="F:DNA binding"/>
    <property type="evidence" value="ECO:0007669"/>
    <property type="project" value="InterPro"/>
</dbReference>
<evidence type="ECO:0000313" key="8">
    <source>
        <dbReference type="EMBL" id="UJO13534.1"/>
    </source>
</evidence>
<keyword evidence="4" id="KW-0804">Transcription</keyword>
<evidence type="ECO:0000256" key="1">
    <source>
        <dbReference type="ARBA" id="ARBA00004123"/>
    </source>
</evidence>
<feature type="domain" description="Zn(2)-C6 fungal-type" evidence="7">
    <location>
        <begin position="14"/>
        <end position="44"/>
    </location>
</feature>
<dbReference type="OrthoDB" id="3646551at2759"/>
<sequence length="353" mass="39666">MSHDRREPKRARQACLNCRRKKARCSGKKPVCAFCARLKQNCEWDSPSAESTARPSISRSGSSGRDAVGLAARVALLEAKLSLLSAREIISYNKRPAVTGNEPSHARTSARKRPLPQEVGPDSSSYDGDYASAPSQDVFHHLIDVYLEYFHNQPYTYFHEATFRQKYDEGRLPEYLVLAFAAMAVRFSNHEMYRGRQQEALTAYANASWQQIFEDSFSYGGHLEYPMVPATAALLAVVDFTTGHTKFAWVKFSLTIRFAQGLRLNEEPDEDLPGIEQEERRRTYWSVYLLDTLISIGPSRPPSISNPDCPVQLPCQEDLFCNGPASETEPTLGAVIDDPTAPCHQDLDYFDSP</sequence>
<dbReference type="RefSeq" id="XP_047757900.1">
    <property type="nucleotide sequence ID" value="XM_047901567.1"/>
</dbReference>
<keyword evidence="3" id="KW-0805">Transcription regulation</keyword>
<dbReference type="InterPro" id="IPR036864">
    <property type="entry name" value="Zn2-C6_fun-type_DNA-bd_sf"/>
</dbReference>
<keyword evidence="5" id="KW-0539">Nucleus</keyword>
<evidence type="ECO:0000256" key="6">
    <source>
        <dbReference type="SAM" id="MobiDB-lite"/>
    </source>
</evidence>
<dbReference type="Gene3D" id="4.10.240.10">
    <property type="entry name" value="Zn(2)-C6 fungal-type DNA-binding domain"/>
    <property type="match status" value="1"/>
</dbReference>
<comment type="subcellular location">
    <subcellularLocation>
        <location evidence="1">Nucleus</location>
    </subcellularLocation>
</comment>
<dbReference type="SMART" id="SM00906">
    <property type="entry name" value="Fungal_trans"/>
    <property type="match status" value="1"/>
</dbReference>
<dbReference type="KEGG" id="ffu:CLAFUR5_02419"/>
<dbReference type="GO" id="GO:0006351">
    <property type="term" value="P:DNA-templated transcription"/>
    <property type="evidence" value="ECO:0007669"/>
    <property type="project" value="InterPro"/>
</dbReference>
<evidence type="ECO:0000256" key="3">
    <source>
        <dbReference type="ARBA" id="ARBA00023015"/>
    </source>
</evidence>
<proteinExistence type="predicted"/>
<reference evidence="8" key="2">
    <citation type="journal article" date="2022" name="Microb. Genom.">
        <title>A chromosome-scale genome assembly of the tomato pathogen Cladosporium fulvum reveals a compartmentalized genome architecture and the presence of a dispensable chromosome.</title>
        <authorList>
            <person name="Zaccaron A.Z."/>
            <person name="Chen L.H."/>
            <person name="Samaras A."/>
            <person name="Stergiopoulos I."/>
        </authorList>
    </citation>
    <scope>NUCLEOTIDE SEQUENCE</scope>
    <source>
        <strain evidence="8">Race5_Kim</strain>
    </source>
</reference>
<dbReference type="PANTHER" id="PTHR47338:SF4">
    <property type="entry name" value="ZN(II)2CYS6 TRANSCRIPTION FACTOR (EUROFUNG)"/>
    <property type="match status" value="1"/>
</dbReference>
<dbReference type="Pfam" id="PF04082">
    <property type="entry name" value="Fungal_trans"/>
    <property type="match status" value="1"/>
</dbReference>
<dbReference type="InterPro" id="IPR001138">
    <property type="entry name" value="Zn2Cys6_DnaBD"/>
</dbReference>
<dbReference type="InterPro" id="IPR007219">
    <property type="entry name" value="XnlR_reg_dom"/>
</dbReference>
<name>A0A9Q8L9Z3_PASFU</name>
<evidence type="ECO:0000256" key="4">
    <source>
        <dbReference type="ARBA" id="ARBA00023163"/>
    </source>
</evidence>
<keyword evidence="2" id="KW-0479">Metal-binding</keyword>
<reference evidence="8" key="1">
    <citation type="submission" date="2021-12" db="EMBL/GenBank/DDBJ databases">
        <authorList>
            <person name="Zaccaron A."/>
            <person name="Stergiopoulos I."/>
        </authorList>
    </citation>
    <scope>NUCLEOTIDE SEQUENCE</scope>
    <source>
        <strain evidence="8">Race5_Kim</strain>
    </source>
</reference>
<dbReference type="GO" id="GO:0005634">
    <property type="term" value="C:nucleus"/>
    <property type="evidence" value="ECO:0007669"/>
    <property type="project" value="UniProtKB-SubCell"/>
</dbReference>
<dbReference type="SUPFAM" id="SSF57701">
    <property type="entry name" value="Zn2/Cys6 DNA-binding domain"/>
    <property type="match status" value="1"/>
</dbReference>
<evidence type="ECO:0000256" key="5">
    <source>
        <dbReference type="ARBA" id="ARBA00023242"/>
    </source>
</evidence>
<organism evidence="8 9">
    <name type="scientific">Passalora fulva</name>
    <name type="common">Tomato leaf mold</name>
    <name type="synonym">Cladosporium fulvum</name>
    <dbReference type="NCBI Taxonomy" id="5499"/>
    <lineage>
        <taxon>Eukaryota</taxon>
        <taxon>Fungi</taxon>
        <taxon>Dikarya</taxon>
        <taxon>Ascomycota</taxon>
        <taxon>Pezizomycotina</taxon>
        <taxon>Dothideomycetes</taxon>
        <taxon>Dothideomycetidae</taxon>
        <taxon>Mycosphaerellales</taxon>
        <taxon>Mycosphaerellaceae</taxon>
        <taxon>Fulvia</taxon>
    </lineage>
</organism>
<evidence type="ECO:0000313" key="9">
    <source>
        <dbReference type="Proteomes" id="UP000756132"/>
    </source>
</evidence>
<dbReference type="SMART" id="SM00066">
    <property type="entry name" value="GAL4"/>
    <property type="match status" value="1"/>
</dbReference>
<evidence type="ECO:0000259" key="7">
    <source>
        <dbReference type="PROSITE" id="PS50048"/>
    </source>
</evidence>
<dbReference type="GeneID" id="71982297"/>
<dbReference type="PROSITE" id="PS50048">
    <property type="entry name" value="ZN2_CY6_FUNGAL_2"/>
    <property type="match status" value="1"/>
</dbReference>
<dbReference type="AlphaFoldDB" id="A0A9Q8L9Z3"/>
<dbReference type="Proteomes" id="UP000756132">
    <property type="component" value="Chromosome 2"/>
</dbReference>
<gene>
    <name evidence="8" type="ORF">CLAFUR5_02419</name>
</gene>
<dbReference type="CDD" id="cd00067">
    <property type="entry name" value="GAL4"/>
    <property type="match status" value="1"/>
</dbReference>
<keyword evidence="9" id="KW-1185">Reference proteome</keyword>